<accession>A0AA36JQB8</accession>
<feature type="compositionally biased region" description="Low complexity" evidence="1">
    <location>
        <begin position="393"/>
        <end position="406"/>
    </location>
</feature>
<evidence type="ECO:0000313" key="3">
    <source>
        <dbReference type="Proteomes" id="UP001178507"/>
    </source>
</evidence>
<name>A0AA36JQB8_9DINO</name>
<evidence type="ECO:0000256" key="1">
    <source>
        <dbReference type="SAM" id="MobiDB-lite"/>
    </source>
</evidence>
<evidence type="ECO:0008006" key="4">
    <source>
        <dbReference type="Google" id="ProtNLM"/>
    </source>
</evidence>
<gene>
    <name evidence="2" type="ORF">EVOR1521_LOCUS30376</name>
</gene>
<organism evidence="2 3">
    <name type="scientific">Effrenium voratum</name>
    <dbReference type="NCBI Taxonomy" id="2562239"/>
    <lineage>
        <taxon>Eukaryota</taxon>
        <taxon>Sar</taxon>
        <taxon>Alveolata</taxon>
        <taxon>Dinophyceae</taxon>
        <taxon>Suessiales</taxon>
        <taxon>Symbiodiniaceae</taxon>
        <taxon>Effrenium</taxon>
    </lineage>
</organism>
<dbReference type="AlphaFoldDB" id="A0AA36JQB8"/>
<protein>
    <recommendedName>
        <fullName evidence="4">CSD domain-containing protein</fullName>
    </recommendedName>
</protein>
<comment type="caution">
    <text evidence="2">The sequence shown here is derived from an EMBL/GenBank/DDBJ whole genome shotgun (WGS) entry which is preliminary data.</text>
</comment>
<evidence type="ECO:0000313" key="2">
    <source>
        <dbReference type="EMBL" id="CAJ1409209.1"/>
    </source>
</evidence>
<dbReference type="EMBL" id="CAUJNA010003758">
    <property type="protein sequence ID" value="CAJ1409209.1"/>
    <property type="molecule type" value="Genomic_DNA"/>
</dbReference>
<sequence>MQDDPEWQMVGFCPKNKDPGFGEYVGQVKQILQNGCGFIECNEVKELYDQDAYVHSTVMEQCGLMPGDEVCFNVHVSAAGRPQVSAPCWKKKRGVKRLREPFLQEPQAYGSKGTSWAGKGGAKGSSWPRSVGEMLKARRIDSWASPAMSGCIGQPVKGAGAIPGRAMQLVAAGQGNADEFLIGAVKRVDHAKNFSLIACPETGYDADVYVPHTVASPQAFEVGDAVAFTFTLNLRGLPQALCIYKMVGFASGNLPHFPAHQGRLSRLLPNGSGFVDCPEASAAYGRDVYVHASVVAQCGLQEQDPIAFDVHINKDGNPQVSAPCWLQVSFDSGQAPQSWAPISRLPVPAISAGGKGGGPKVTLSKGGTVRAEAPAGAGPRTWSSAPGAPRTWSLAPRSSPGAPAPNGGSGRDTWGAKASATQVDELDIDWLPEGFHAGRVCLVELDKNVSLVRCPASNFSREVYVHQSVAEPNALSINDVVCFKVHMNRNNLPQASAPFWKRLGADSSDGIVRFGEFQGLIIRDGDTITVDCPEVMQLHGRDAVMPEDVFQLCELVEGNFICFDVTVNHGGDPEVLPPCWICCSSEKWVRDLVSKGHQTEDARRV</sequence>
<proteinExistence type="predicted"/>
<feature type="region of interest" description="Disordered" evidence="1">
    <location>
        <begin position="109"/>
        <end position="128"/>
    </location>
</feature>
<dbReference type="Proteomes" id="UP001178507">
    <property type="component" value="Unassembled WGS sequence"/>
</dbReference>
<keyword evidence="3" id="KW-1185">Reference proteome</keyword>
<feature type="region of interest" description="Disordered" evidence="1">
    <location>
        <begin position="370"/>
        <end position="418"/>
    </location>
</feature>
<reference evidence="2" key="1">
    <citation type="submission" date="2023-08" db="EMBL/GenBank/DDBJ databases">
        <authorList>
            <person name="Chen Y."/>
            <person name="Shah S."/>
            <person name="Dougan E. K."/>
            <person name="Thang M."/>
            <person name="Chan C."/>
        </authorList>
    </citation>
    <scope>NUCLEOTIDE SEQUENCE</scope>
</reference>